<evidence type="ECO:0000256" key="4">
    <source>
        <dbReference type="ARBA" id="ARBA00022576"/>
    </source>
</evidence>
<dbReference type="InterPro" id="IPR015424">
    <property type="entry name" value="PyrdxlP-dep_Trfase"/>
</dbReference>
<reference evidence="9" key="1">
    <citation type="submission" date="2014-05" db="EMBL/GenBank/DDBJ databases">
        <authorList>
            <person name="Chronopoulou M."/>
        </authorList>
    </citation>
    <scope>NUCLEOTIDE SEQUENCE</scope>
    <source>
        <tissue evidence="9">Whole organism</tissue>
    </source>
</reference>
<dbReference type="InterPro" id="IPR004839">
    <property type="entry name" value="Aminotransferase_I/II_large"/>
</dbReference>
<evidence type="ECO:0000313" key="9">
    <source>
        <dbReference type="EMBL" id="CDW23863.1"/>
    </source>
</evidence>
<keyword evidence="5" id="KW-0808">Transferase</keyword>
<proteinExistence type="inferred from homology"/>
<dbReference type="GeneID" id="121122973"/>
<dbReference type="InterPro" id="IPR015421">
    <property type="entry name" value="PyrdxlP-dep_Trfase_major"/>
</dbReference>
<dbReference type="GO" id="GO:0016212">
    <property type="term" value="F:kynurenine-oxoglutarate transaminase activity"/>
    <property type="evidence" value="ECO:0007669"/>
    <property type="project" value="TreeGrafter"/>
</dbReference>
<dbReference type="GO" id="GO:0097053">
    <property type="term" value="P:L-kynurenine catabolic process"/>
    <property type="evidence" value="ECO:0007669"/>
    <property type="project" value="UniProtKB-UniPathway"/>
</dbReference>
<evidence type="ECO:0000256" key="5">
    <source>
        <dbReference type="ARBA" id="ARBA00022679"/>
    </source>
</evidence>
<dbReference type="Gene3D" id="3.90.1150.10">
    <property type="entry name" value="Aspartate Aminotransferase, domain 1"/>
    <property type="match status" value="1"/>
</dbReference>
<organism evidence="9">
    <name type="scientific">Lepeophtheirus salmonis</name>
    <name type="common">Salmon louse</name>
    <name type="synonym">Caligus salmonis</name>
    <dbReference type="NCBI Taxonomy" id="72036"/>
    <lineage>
        <taxon>Eukaryota</taxon>
        <taxon>Metazoa</taxon>
        <taxon>Ecdysozoa</taxon>
        <taxon>Arthropoda</taxon>
        <taxon>Crustacea</taxon>
        <taxon>Multicrustacea</taxon>
        <taxon>Hexanauplia</taxon>
        <taxon>Copepoda</taxon>
        <taxon>Siphonostomatoida</taxon>
        <taxon>Caligidae</taxon>
        <taxon>Lepeophtheirus</taxon>
    </lineage>
</organism>
<evidence type="ECO:0000256" key="6">
    <source>
        <dbReference type="ARBA" id="ARBA00022898"/>
    </source>
</evidence>
<comment type="cofactor">
    <cofactor evidence="1">
        <name>pyridoxal 5'-phosphate</name>
        <dbReference type="ChEBI" id="CHEBI:597326"/>
    </cofactor>
</comment>
<comment type="similarity">
    <text evidence="2">Belongs to the class-I pyridoxal-phosphate-dependent aminotransferase family.</text>
</comment>
<keyword evidence="6" id="KW-0663">Pyridoxal phosphate</keyword>
<evidence type="ECO:0000256" key="3">
    <source>
        <dbReference type="ARBA" id="ARBA00011738"/>
    </source>
</evidence>
<evidence type="ECO:0000259" key="8">
    <source>
        <dbReference type="Pfam" id="PF00155"/>
    </source>
</evidence>
<sequence length="453" mass="51376">MSNIIGSSLRQMGKISQSLSTFRSFATNHNMEKFALANKYKGLESNVWVEFIQLGLEYKPLNLGQGLPDDLVPHSVLEELKNISADPNPNSVLHQYTRGFGHPRLIQALSKLYGRLLNHPVDPLKEVLVTDGAYEALFTSIMGHINPGDEVIIIEPYFDCYEPKVKLAGGTPVFISLAPTKKDGHITSADWKLNPEELSAAFTPKTKAIIFNNPNNPLGKVYKRDEIQMIADLCIKHNVLCISDDVYEHMVFDDNEMIRMATLPGMWERTITIGSAGKTFSVTGWKLGWALGPEHLIRNCQIVHQNCVYTCPTPIQEAVARSLEKEMERIDSPECYFKSISKDLQTKRDYIARVLKDIGMNPVIPEGGYFILADWSSFADKVDLSSETDKRQDYKFVKWLIKNRKLQGIPPSAFFSEDHKHIGESYIRLCFIKHNDSLQKAEEILKAWKKELD</sequence>
<evidence type="ECO:0000256" key="7">
    <source>
        <dbReference type="ARBA" id="ARBA00024016"/>
    </source>
</evidence>
<feature type="domain" description="Aminotransferase class I/classII large" evidence="8">
    <location>
        <begin position="60"/>
        <end position="431"/>
    </location>
</feature>
<name>A0A0K2TCZ5_LEPSM</name>
<comment type="pathway">
    <text evidence="7">Amino-acid degradation; L-kynurenine degradation; kynurenate from L-kynurenine: step 1/2.</text>
</comment>
<dbReference type="CDD" id="cd00609">
    <property type="entry name" value="AAT_like"/>
    <property type="match status" value="1"/>
</dbReference>
<accession>A0A0K2TCZ5</accession>
<dbReference type="PANTHER" id="PTHR43807">
    <property type="entry name" value="FI04487P"/>
    <property type="match status" value="1"/>
</dbReference>
<dbReference type="Pfam" id="PF00155">
    <property type="entry name" value="Aminotran_1_2"/>
    <property type="match status" value="1"/>
</dbReference>
<keyword evidence="4" id="KW-0032">Aminotransferase</keyword>
<dbReference type="OrthoDB" id="2414662at2759"/>
<dbReference type="Gene3D" id="3.40.640.10">
    <property type="entry name" value="Type I PLP-dependent aspartate aminotransferase-like (Major domain)"/>
    <property type="match status" value="1"/>
</dbReference>
<dbReference type="KEGG" id="lsm:121122973"/>
<dbReference type="EMBL" id="HACA01006502">
    <property type="protein sequence ID" value="CDW23863.1"/>
    <property type="molecule type" value="Transcribed_RNA"/>
</dbReference>
<dbReference type="AlphaFoldDB" id="A0A0K2TCZ5"/>
<dbReference type="SUPFAM" id="SSF53383">
    <property type="entry name" value="PLP-dependent transferases"/>
    <property type="match status" value="1"/>
</dbReference>
<dbReference type="InterPro" id="IPR015422">
    <property type="entry name" value="PyrdxlP-dep_Trfase_small"/>
</dbReference>
<dbReference type="RefSeq" id="XP_040573984.1">
    <property type="nucleotide sequence ID" value="XM_040718050.2"/>
</dbReference>
<dbReference type="FunFam" id="3.90.1150.10:FF:000021">
    <property type="entry name" value="Kynurenine--oxoglutarate transaminase 3"/>
    <property type="match status" value="1"/>
</dbReference>
<dbReference type="GO" id="GO:0030170">
    <property type="term" value="F:pyridoxal phosphate binding"/>
    <property type="evidence" value="ECO:0007669"/>
    <property type="project" value="InterPro"/>
</dbReference>
<dbReference type="CTD" id="41433"/>
<dbReference type="GO" id="GO:0005739">
    <property type="term" value="C:mitochondrion"/>
    <property type="evidence" value="ECO:0007669"/>
    <property type="project" value="TreeGrafter"/>
</dbReference>
<comment type="subunit">
    <text evidence="3">Homodimer.</text>
</comment>
<dbReference type="UniPathway" id="UPA00334">
    <property type="reaction ID" value="UER00726"/>
</dbReference>
<evidence type="ECO:0000256" key="1">
    <source>
        <dbReference type="ARBA" id="ARBA00001933"/>
    </source>
</evidence>
<protein>
    <submittedName>
        <fullName evidence="9">Kynurenineoxoglutarate transaminase 3like [Ceratitis capitata]</fullName>
    </submittedName>
</protein>
<dbReference type="InterPro" id="IPR051326">
    <property type="entry name" value="Kynurenine-oxoglutarate_AT"/>
</dbReference>
<dbReference type="PANTHER" id="PTHR43807:SF20">
    <property type="entry name" value="FI04487P"/>
    <property type="match status" value="1"/>
</dbReference>
<dbReference type="FunFam" id="3.40.640.10:FF:000024">
    <property type="entry name" value="Kynurenine--oxoglutarate transaminase 3"/>
    <property type="match status" value="1"/>
</dbReference>
<evidence type="ECO:0000256" key="2">
    <source>
        <dbReference type="ARBA" id="ARBA00007441"/>
    </source>
</evidence>